<dbReference type="InterPro" id="IPR041628">
    <property type="entry name" value="ChlI/MoxR_AAA_lid"/>
</dbReference>
<keyword evidence="5" id="KW-1185">Reference proteome</keyword>
<evidence type="ECO:0000313" key="5">
    <source>
        <dbReference type="Proteomes" id="UP000646749"/>
    </source>
</evidence>
<organism evidence="4 5">
    <name type="scientific">Plantactinospora endophytica</name>
    <dbReference type="NCBI Taxonomy" id="673535"/>
    <lineage>
        <taxon>Bacteria</taxon>
        <taxon>Bacillati</taxon>
        <taxon>Actinomycetota</taxon>
        <taxon>Actinomycetes</taxon>
        <taxon>Micromonosporales</taxon>
        <taxon>Micromonosporaceae</taxon>
        <taxon>Plantactinospora</taxon>
    </lineage>
</organism>
<proteinExistence type="predicted"/>
<dbReference type="PANTHER" id="PTHR42759:SF1">
    <property type="entry name" value="MAGNESIUM-CHELATASE SUBUNIT CHLD"/>
    <property type="match status" value="1"/>
</dbReference>
<protein>
    <recommendedName>
        <fullName evidence="6">ATPase</fullName>
    </recommendedName>
</protein>
<feature type="compositionally biased region" description="Pro residues" evidence="1">
    <location>
        <begin position="11"/>
        <end position="24"/>
    </location>
</feature>
<accession>A0ABQ4DX87</accession>
<feature type="region of interest" description="Disordered" evidence="1">
    <location>
        <begin position="342"/>
        <end position="373"/>
    </location>
</feature>
<dbReference type="PANTHER" id="PTHR42759">
    <property type="entry name" value="MOXR FAMILY PROTEIN"/>
    <property type="match status" value="1"/>
</dbReference>
<comment type="caution">
    <text evidence="4">The sequence shown here is derived from an EMBL/GenBank/DDBJ whole genome shotgun (WGS) entry which is preliminary data.</text>
</comment>
<dbReference type="Proteomes" id="UP000646749">
    <property type="component" value="Unassembled WGS sequence"/>
</dbReference>
<reference evidence="4 5" key="1">
    <citation type="submission" date="2021-01" db="EMBL/GenBank/DDBJ databases">
        <title>Whole genome shotgun sequence of Plantactinospora endophytica NBRC 110450.</title>
        <authorList>
            <person name="Komaki H."/>
            <person name="Tamura T."/>
        </authorList>
    </citation>
    <scope>NUCLEOTIDE SEQUENCE [LARGE SCALE GENOMIC DNA]</scope>
    <source>
        <strain evidence="4 5">NBRC 110450</strain>
    </source>
</reference>
<dbReference type="Pfam" id="PF07726">
    <property type="entry name" value="AAA_3"/>
    <property type="match status" value="1"/>
</dbReference>
<dbReference type="Pfam" id="PF17863">
    <property type="entry name" value="AAA_lid_2"/>
    <property type="match status" value="1"/>
</dbReference>
<evidence type="ECO:0008006" key="6">
    <source>
        <dbReference type="Google" id="ProtNLM"/>
    </source>
</evidence>
<dbReference type="PIRSF" id="PIRSF002849">
    <property type="entry name" value="AAA_ATPase_chaperone_MoxR_prd"/>
    <property type="match status" value="1"/>
</dbReference>
<dbReference type="InterPro" id="IPR050764">
    <property type="entry name" value="CbbQ/NirQ/NorQ/GpvN"/>
</dbReference>
<dbReference type="Gene3D" id="1.10.8.80">
    <property type="entry name" value="Magnesium chelatase subunit I, C-Terminal domain"/>
    <property type="match status" value="1"/>
</dbReference>
<dbReference type="CDD" id="cd00009">
    <property type="entry name" value="AAA"/>
    <property type="match status" value="1"/>
</dbReference>
<dbReference type="InterPro" id="IPR011703">
    <property type="entry name" value="ATPase_AAA-3"/>
</dbReference>
<sequence>MSVTAAGPEPHLTPAPPHVTPEPPQMAAEAPHVALEQALFEVKRVIVGQDRLVERLFTALLADGHCLLEGVPGVAKTLAAQTLATAVGGDFSRIQFTPDLVPSDIVGTRIYRASAESFDVELGPVMANLVLADEINRAPAKVQSALLEAMAERQVSIGGRSYPVPAPFLVLATQNPIESEGVYQLPEAQRDRFLLKVIVDYPTDEEELGILYRMGTSRPEPRPVLDPARLRALQERARGVFVHHAVAEYVVRLVVATRHPDRFGAGNLSARLAYGASPRATLGLVAAARALALLRGREYVLPDDVTELAVDVLAHRLVLSFDAVADGITAESVVRRLVGAVPPPQIAPHQREQRRQDEQAHPNEQTYRTERAA</sequence>
<evidence type="ECO:0000313" key="4">
    <source>
        <dbReference type="EMBL" id="GIG87067.1"/>
    </source>
</evidence>
<feature type="region of interest" description="Disordered" evidence="1">
    <location>
        <begin position="1"/>
        <end position="28"/>
    </location>
</feature>
<evidence type="ECO:0000256" key="1">
    <source>
        <dbReference type="SAM" id="MobiDB-lite"/>
    </source>
</evidence>
<name>A0ABQ4DX87_9ACTN</name>
<feature type="domain" description="ATPase AAA-3" evidence="2">
    <location>
        <begin position="65"/>
        <end position="195"/>
    </location>
</feature>
<feature type="compositionally biased region" description="Basic and acidic residues" evidence="1">
    <location>
        <begin position="349"/>
        <end position="373"/>
    </location>
</feature>
<evidence type="ECO:0000259" key="2">
    <source>
        <dbReference type="Pfam" id="PF07726"/>
    </source>
</evidence>
<dbReference type="InterPro" id="IPR027417">
    <property type="entry name" value="P-loop_NTPase"/>
</dbReference>
<dbReference type="EMBL" id="BONW01000008">
    <property type="protein sequence ID" value="GIG87067.1"/>
    <property type="molecule type" value="Genomic_DNA"/>
</dbReference>
<feature type="domain" description="ChlI/MoxR AAA lid" evidence="3">
    <location>
        <begin position="270"/>
        <end position="336"/>
    </location>
</feature>
<evidence type="ECO:0000259" key="3">
    <source>
        <dbReference type="Pfam" id="PF17863"/>
    </source>
</evidence>
<dbReference type="SUPFAM" id="SSF52540">
    <property type="entry name" value="P-loop containing nucleoside triphosphate hydrolases"/>
    <property type="match status" value="1"/>
</dbReference>
<dbReference type="Gene3D" id="3.40.50.300">
    <property type="entry name" value="P-loop containing nucleotide triphosphate hydrolases"/>
    <property type="match status" value="1"/>
</dbReference>
<gene>
    <name evidence="4" type="ORF">Pen02_20030</name>
</gene>